<evidence type="ECO:0000256" key="3">
    <source>
        <dbReference type="ARBA" id="ARBA00004742"/>
    </source>
</evidence>
<sequence>MAGSTGRAPVTITAIKADVGSIAGHTQPSAEMLSAASELMEQQRGKLLIDFRVTHTGDDICLTMTHRHGIEAEPVHRLAYDVFLAAGSVAERQGLYGAKQDLLKSEFSGNIQGMGPGVAEMEIVERAAEPFMVLTADKTEPGAFNHVLYLTFCDPMYCSGLLLSPDVGKGFTFTVVDVNHTEAEREITLHAPEDLYNLAALLRDTGRFVVKSIHSRAYPNEQAAALSTTRLKHIAGRYVGKDDPVAVVRTQKIFPATEEFGLAFSRVPFVAGDCRGSHNMPLAPVPINTDSSIFYCLPMVSAAGYSVRDGILTGPMDLFKNPVWEVFREEAVRKGAEMRGQGFFNPAMLGMEELEYGGIMERLKALDERFVLDGRRNGERAREGSTGSQAGRKPGHGRGR</sequence>
<comment type="subunit">
    <text evidence="5">Homooctamer; dimer of tetramers.</text>
</comment>
<evidence type="ECO:0000256" key="13">
    <source>
        <dbReference type="ARBA" id="ARBA00023270"/>
    </source>
</evidence>
<evidence type="ECO:0000256" key="14">
    <source>
        <dbReference type="ARBA" id="ARBA00023277"/>
    </source>
</evidence>
<evidence type="ECO:0000256" key="1">
    <source>
        <dbReference type="ARBA" id="ARBA00001273"/>
    </source>
</evidence>
<keyword evidence="12" id="KW-0456">Lyase</keyword>
<evidence type="ECO:0000256" key="7">
    <source>
        <dbReference type="ARBA" id="ARBA00018635"/>
    </source>
</evidence>
<evidence type="ECO:0000256" key="9">
    <source>
        <dbReference type="ARBA" id="ARBA00022723"/>
    </source>
</evidence>
<comment type="caution">
    <text evidence="16">The sequence shown here is derived from an EMBL/GenBank/DDBJ whole genome shotgun (WGS) entry which is preliminary data.</text>
</comment>
<dbReference type="GO" id="GO:0006094">
    <property type="term" value="P:gluconeogenesis"/>
    <property type="evidence" value="ECO:0007669"/>
    <property type="project" value="UniProtKB-UniPathway"/>
</dbReference>
<evidence type="ECO:0000313" key="16">
    <source>
        <dbReference type="EMBL" id="TMI82448.1"/>
    </source>
</evidence>
<evidence type="ECO:0000256" key="15">
    <source>
        <dbReference type="SAM" id="MobiDB-lite"/>
    </source>
</evidence>
<comment type="catalytic activity">
    <reaction evidence="1">
        <text>beta-D-fructose 1,6-bisphosphate + H2O = beta-D-fructose 6-phosphate + phosphate</text>
        <dbReference type="Rhea" id="RHEA:11064"/>
        <dbReference type="ChEBI" id="CHEBI:15377"/>
        <dbReference type="ChEBI" id="CHEBI:32966"/>
        <dbReference type="ChEBI" id="CHEBI:43474"/>
        <dbReference type="ChEBI" id="CHEBI:57634"/>
        <dbReference type="EC" id="3.1.3.11"/>
    </reaction>
</comment>
<dbReference type="PANTHER" id="PTHR38341:SF1">
    <property type="entry name" value="FRUCTOSE-1,6-BISPHOSPHATE ALDOLASE_PHOSPHATASE"/>
    <property type="match status" value="1"/>
</dbReference>
<dbReference type="UniPathway" id="UPA00138"/>
<gene>
    <name evidence="16" type="ORF">E6H04_04735</name>
</gene>
<dbReference type="Pfam" id="PF01950">
    <property type="entry name" value="FBPase_3"/>
    <property type="match status" value="1"/>
</dbReference>
<keyword evidence="14" id="KW-0119">Carbohydrate metabolism</keyword>
<dbReference type="EMBL" id="VBAO01000126">
    <property type="protein sequence ID" value="TMI82448.1"/>
    <property type="molecule type" value="Genomic_DNA"/>
</dbReference>
<reference evidence="16 17" key="1">
    <citation type="journal article" date="2019" name="Nat. Microbiol.">
        <title>Mediterranean grassland soil C-N compound turnover is dependent on rainfall and depth, and is mediated by genomically divergent microorganisms.</title>
        <authorList>
            <person name="Diamond S."/>
            <person name="Andeer P.F."/>
            <person name="Li Z."/>
            <person name="Crits-Christoph A."/>
            <person name="Burstein D."/>
            <person name="Anantharaman K."/>
            <person name="Lane K.R."/>
            <person name="Thomas B.C."/>
            <person name="Pan C."/>
            <person name="Northen T.R."/>
            <person name="Banfield J.F."/>
        </authorList>
    </citation>
    <scope>NUCLEOTIDE SEQUENCE [LARGE SCALE GENOMIC DNA]</scope>
    <source>
        <strain evidence="16">NP_7</strain>
    </source>
</reference>
<keyword evidence="8" id="KW-0312">Gluconeogenesis</keyword>
<dbReference type="GO" id="GO:0042132">
    <property type="term" value="F:fructose 1,6-bisphosphate 1-phosphatase activity"/>
    <property type="evidence" value="ECO:0007669"/>
    <property type="project" value="UniProtKB-EC"/>
</dbReference>
<evidence type="ECO:0000256" key="6">
    <source>
        <dbReference type="ARBA" id="ARBA00013093"/>
    </source>
</evidence>
<name>A0A537JFX0_9BACT</name>
<keyword evidence="9" id="KW-0479">Metal-binding</keyword>
<dbReference type="GO" id="GO:0016829">
    <property type="term" value="F:lyase activity"/>
    <property type="evidence" value="ECO:0007669"/>
    <property type="project" value="UniProtKB-KW"/>
</dbReference>
<accession>A0A537JFX0</accession>
<organism evidence="16 17">
    <name type="scientific">Candidatus Segetimicrobium genomatis</name>
    <dbReference type="NCBI Taxonomy" id="2569760"/>
    <lineage>
        <taxon>Bacteria</taxon>
        <taxon>Bacillati</taxon>
        <taxon>Candidatus Sysuimicrobiota</taxon>
        <taxon>Candidatus Sysuimicrobiia</taxon>
        <taxon>Candidatus Sysuimicrobiales</taxon>
        <taxon>Candidatus Segetimicrobiaceae</taxon>
        <taxon>Candidatus Segetimicrobium</taxon>
    </lineage>
</organism>
<evidence type="ECO:0000256" key="4">
    <source>
        <dbReference type="ARBA" id="ARBA00010693"/>
    </source>
</evidence>
<evidence type="ECO:0000256" key="5">
    <source>
        <dbReference type="ARBA" id="ARBA00011820"/>
    </source>
</evidence>
<dbReference type="InterPro" id="IPR036076">
    <property type="entry name" value="FBPase_V_sf"/>
</dbReference>
<protein>
    <recommendedName>
        <fullName evidence="7">Fructose-1,6-bisphosphate aldolase/phosphatase</fullName>
        <ecNumber evidence="6">3.1.3.11</ecNumber>
    </recommendedName>
</protein>
<evidence type="ECO:0000256" key="10">
    <source>
        <dbReference type="ARBA" id="ARBA00022801"/>
    </source>
</evidence>
<dbReference type="PANTHER" id="PTHR38341">
    <property type="entry name" value="FRUCTOSE-1,6-BISPHOSPHATE ALDOLASE/PHOSPHATASE"/>
    <property type="match status" value="1"/>
</dbReference>
<dbReference type="EC" id="3.1.3.11" evidence="6"/>
<keyword evidence="11" id="KW-0460">Magnesium</keyword>
<dbReference type="GO" id="GO:0046872">
    <property type="term" value="F:metal ion binding"/>
    <property type="evidence" value="ECO:0007669"/>
    <property type="project" value="UniProtKB-KW"/>
</dbReference>
<dbReference type="AlphaFoldDB" id="A0A537JFX0"/>
<evidence type="ECO:0000256" key="8">
    <source>
        <dbReference type="ARBA" id="ARBA00022432"/>
    </source>
</evidence>
<proteinExistence type="inferred from homology"/>
<comment type="cofactor">
    <cofactor evidence="2">
        <name>Mg(2+)</name>
        <dbReference type="ChEBI" id="CHEBI:18420"/>
    </cofactor>
</comment>
<dbReference type="InterPro" id="IPR002803">
    <property type="entry name" value="FBPase_V"/>
</dbReference>
<comment type="pathway">
    <text evidence="3">Carbohydrate biosynthesis; gluconeogenesis.</text>
</comment>
<keyword evidence="13" id="KW-0704">Schiff base</keyword>
<evidence type="ECO:0000256" key="11">
    <source>
        <dbReference type="ARBA" id="ARBA00022842"/>
    </source>
</evidence>
<keyword evidence="10" id="KW-0378">Hydrolase</keyword>
<dbReference type="Proteomes" id="UP000320048">
    <property type="component" value="Unassembled WGS sequence"/>
</dbReference>
<dbReference type="SUPFAM" id="SSF111249">
    <property type="entry name" value="Sulfolobus fructose-1,6-bisphosphatase-like"/>
    <property type="match status" value="1"/>
</dbReference>
<evidence type="ECO:0000256" key="12">
    <source>
        <dbReference type="ARBA" id="ARBA00023239"/>
    </source>
</evidence>
<comment type="similarity">
    <text evidence="4">Belongs to the FBP aldolase/phosphatase family.</text>
</comment>
<evidence type="ECO:0000256" key="2">
    <source>
        <dbReference type="ARBA" id="ARBA00001946"/>
    </source>
</evidence>
<evidence type="ECO:0000313" key="17">
    <source>
        <dbReference type="Proteomes" id="UP000320048"/>
    </source>
</evidence>
<feature type="region of interest" description="Disordered" evidence="15">
    <location>
        <begin position="375"/>
        <end position="400"/>
    </location>
</feature>